<dbReference type="GeneID" id="97558229"/>
<evidence type="ECO:0000256" key="2">
    <source>
        <dbReference type="ARBA" id="ARBA00022801"/>
    </source>
</evidence>
<proteinExistence type="inferred from homology"/>
<dbReference type="EMBL" id="LWMH01000001">
    <property type="protein sequence ID" value="KZS46456.1"/>
    <property type="molecule type" value="Genomic_DNA"/>
</dbReference>
<dbReference type="PRINTS" id="PR00502">
    <property type="entry name" value="NUDIXFAMILY"/>
</dbReference>
<evidence type="ECO:0000256" key="3">
    <source>
        <dbReference type="RuleBase" id="RU003476"/>
    </source>
</evidence>
<dbReference type="AlphaFoldDB" id="A0A163J9T8"/>
<evidence type="ECO:0000259" key="4">
    <source>
        <dbReference type="PROSITE" id="PS51462"/>
    </source>
</evidence>
<dbReference type="InterPro" id="IPR000086">
    <property type="entry name" value="NUDIX_hydrolase_dom"/>
</dbReference>
<feature type="domain" description="Nudix hydrolase" evidence="4">
    <location>
        <begin position="31"/>
        <end position="162"/>
    </location>
</feature>
<dbReference type="RefSeq" id="WP_063478324.1">
    <property type="nucleotide sequence ID" value="NZ_CP147845.1"/>
</dbReference>
<evidence type="ECO:0000313" key="5">
    <source>
        <dbReference type="EMBL" id="KZS46456.1"/>
    </source>
</evidence>
<dbReference type="Gene3D" id="3.90.79.10">
    <property type="entry name" value="Nucleoside Triphosphate Pyrophosphohydrolase"/>
    <property type="match status" value="1"/>
</dbReference>
<dbReference type="PANTHER" id="PTHR43736">
    <property type="entry name" value="ADP-RIBOSE PYROPHOSPHATASE"/>
    <property type="match status" value="1"/>
</dbReference>
<gene>
    <name evidence="5" type="ORF">AWU65_11285</name>
</gene>
<keyword evidence="6" id="KW-1185">Reference proteome</keyword>
<name>A0A163J9T8_9BACL</name>
<evidence type="ECO:0000313" key="6">
    <source>
        <dbReference type="Proteomes" id="UP000076796"/>
    </source>
</evidence>
<dbReference type="GO" id="GO:0016787">
    <property type="term" value="F:hydrolase activity"/>
    <property type="evidence" value="ECO:0007669"/>
    <property type="project" value="UniProtKB-KW"/>
</dbReference>
<dbReference type="Pfam" id="PF00293">
    <property type="entry name" value="NUDIX"/>
    <property type="match status" value="1"/>
</dbReference>
<protein>
    <submittedName>
        <fullName evidence="5">NUDIX hydrolase</fullName>
    </submittedName>
</protein>
<sequence>MKIIREEKNVRGLPLPNITQLVLSEVIPRQELITCSFVLAFQEDALLLTNLNERGWDIPGGHIEPGETPIEAMKRELYEETGALIESPHVLGYELIRLYNKPENYKYPYPESYMVFYSARIIRLDDFQNTYETNGRGLFKPEEALKIAWVEANKAFYEEGLRRAANNR</sequence>
<dbReference type="InterPro" id="IPR020084">
    <property type="entry name" value="NUDIX_hydrolase_CS"/>
</dbReference>
<organism evidence="5 6">
    <name type="scientific">Paenibacillus glucanolyticus</name>
    <dbReference type="NCBI Taxonomy" id="59843"/>
    <lineage>
        <taxon>Bacteria</taxon>
        <taxon>Bacillati</taxon>
        <taxon>Bacillota</taxon>
        <taxon>Bacilli</taxon>
        <taxon>Bacillales</taxon>
        <taxon>Paenibacillaceae</taxon>
        <taxon>Paenibacillus</taxon>
    </lineage>
</organism>
<dbReference type="InterPro" id="IPR020476">
    <property type="entry name" value="Nudix_hydrolase"/>
</dbReference>
<dbReference type="PROSITE" id="PS00893">
    <property type="entry name" value="NUDIX_BOX"/>
    <property type="match status" value="1"/>
</dbReference>
<keyword evidence="2 3" id="KW-0378">Hydrolase</keyword>
<dbReference type="OrthoDB" id="9804442at2"/>
<dbReference type="PANTHER" id="PTHR43736:SF1">
    <property type="entry name" value="DIHYDRONEOPTERIN TRIPHOSPHATE DIPHOSPHATASE"/>
    <property type="match status" value="1"/>
</dbReference>
<reference evidence="5" key="1">
    <citation type="journal article" date="2016" name="Genome Announc.">
        <title>Draft genomes of two strains of Paenibacillus glucanolyticus with capability to degrade lignocellulose.</title>
        <authorList>
            <person name="Mathews S.L."/>
            <person name="Pawlak J."/>
            <person name="Grunden A.M."/>
        </authorList>
    </citation>
    <scope>NUCLEOTIDE SEQUENCE [LARGE SCALE GENOMIC DNA]</scope>
    <source>
        <strain evidence="5">SLM1</strain>
    </source>
</reference>
<accession>A0A163J9T8</accession>
<dbReference type="Proteomes" id="UP000076796">
    <property type="component" value="Unassembled WGS sequence"/>
</dbReference>
<dbReference type="PROSITE" id="PS51462">
    <property type="entry name" value="NUDIX"/>
    <property type="match status" value="1"/>
</dbReference>
<comment type="caution">
    <text evidence="5">The sequence shown here is derived from an EMBL/GenBank/DDBJ whole genome shotgun (WGS) entry which is preliminary data.</text>
</comment>
<comment type="similarity">
    <text evidence="1 3">Belongs to the Nudix hydrolase family.</text>
</comment>
<evidence type="ECO:0000256" key="1">
    <source>
        <dbReference type="ARBA" id="ARBA00005582"/>
    </source>
</evidence>
<dbReference type="InterPro" id="IPR015797">
    <property type="entry name" value="NUDIX_hydrolase-like_dom_sf"/>
</dbReference>
<dbReference type="SUPFAM" id="SSF55811">
    <property type="entry name" value="Nudix"/>
    <property type="match status" value="1"/>
</dbReference>